<dbReference type="InterPro" id="IPR010492">
    <property type="entry name" value="GINS_Psf3"/>
</dbReference>
<dbReference type="EMBL" id="AYKW01000001">
    <property type="protein sequence ID" value="PIL36702.1"/>
    <property type="molecule type" value="Genomic_DNA"/>
</dbReference>
<comment type="caution">
    <text evidence="3">The sequence shown here is derived from an EMBL/GenBank/DDBJ whole genome shotgun (WGS) entry which is preliminary data.</text>
</comment>
<accession>A0A2G8SSI9</accession>
<evidence type="ECO:0000313" key="4">
    <source>
        <dbReference type="Proteomes" id="UP000230002"/>
    </source>
</evidence>
<organism evidence="3 4">
    <name type="scientific">Ganoderma sinense ZZ0214-1</name>
    <dbReference type="NCBI Taxonomy" id="1077348"/>
    <lineage>
        <taxon>Eukaryota</taxon>
        <taxon>Fungi</taxon>
        <taxon>Dikarya</taxon>
        <taxon>Basidiomycota</taxon>
        <taxon>Agaricomycotina</taxon>
        <taxon>Agaricomycetes</taxon>
        <taxon>Polyporales</taxon>
        <taxon>Polyporaceae</taxon>
        <taxon>Ganoderma</taxon>
    </lineage>
</organism>
<dbReference type="GO" id="GO:0000811">
    <property type="term" value="C:GINS complex"/>
    <property type="evidence" value="ECO:0007669"/>
    <property type="project" value="UniProtKB-UniRule"/>
</dbReference>
<dbReference type="Proteomes" id="UP000230002">
    <property type="component" value="Unassembled WGS sequence"/>
</dbReference>
<evidence type="ECO:0000259" key="2">
    <source>
        <dbReference type="Pfam" id="PF22466"/>
    </source>
</evidence>
<proteinExistence type="inferred from homology"/>
<keyword evidence="1" id="KW-0539">Nucleus</keyword>
<dbReference type="PANTHER" id="PTHR22768:SF0">
    <property type="entry name" value="DNA REPLICATION COMPLEX GINS PROTEIN PSF3"/>
    <property type="match status" value="1"/>
</dbReference>
<sequence length="59" mass="6679">MEDDYYSIESILAENQKIQCTFKVDVPDMGHLDGGKVGDIKALSKVQIPLWMAYILIFS</sequence>
<keyword evidence="1" id="KW-0235">DNA replication</keyword>
<dbReference type="CDD" id="cd21693">
    <property type="entry name" value="GINS_B_Psf3"/>
    <property type="match status" value="1"/>
</dbReference>
<dbReference type="OrthoDB" id="10251744at2759"/>
<dbReference type="STRING" id="1077348.A0A2G8SSI9"/>
<comment type="similarity">
    <text evidence="1">Belongs to the GINS3/PSF3 family.</text>
</comment>
<evidence type="ECO:0000313" key="3">
    <source>
        <dbReference type="EMBL" id="PIL36702.1"/>
    </source>
</evidence>
<dbReference type="InterPro" id="IPR038437">
    <property type="entry name" value="GINS_Psf3_sf"/>
</dbReference>
<feature type="domain" description="DNA replication complex GINS protein PSF3 N-terminal" evidence="2">
    <location>
        <begin position="6"/>
        <end position="57"/>
    </location>
</feature>
<dbReference type="InterPro" id="IPR055221">
    <property type="entry name" value="PSF3_N"/>
</dbReference>
<gene>
    <name evidence="3" type="ORF">GSI_00391</name>
</gene>
<evidence type="ECO:0000256" key="1">
    <source>
        <dbReference type="RuleBase" id="RU367161"/>
    </source>
</evidence>
<dbReference type="PANTHER" id="PTHR22768">
    <property type="entry name" value="DNA REPLICATION COMPLEX GINS PROTEIN PSF3"/>
    <property type="match status" value="1"/>
</dbReference>
<comment type="function">
    <text evidence="1">The GINS complex plays an essential role in the initiation of DNA replication.</text>
</comment>
<protein>
    <recommendedName>
        <fullName evidence="1">DNA replication complex GINS protein PSF3</fullName>
    </recommendedName>
</protein>
<keyword evidence="4" id="KW-1185">Reference proteome</keyword>
<dbReference type="AlphaFoldDB" id="A0A2G8SSI9"/>
<name>A0A2G8SSI9_9APHY</name>
<reference evidence="3 4" key="1">
    <citation type="journal article" date="2015" name="Sci. Rep.">
        <title>Chromosome-level genome map provides insights into diverse defense mechanisms in the medicinal fungus Ganoderma sinense.</title>
        <authorList>
            <person name="Zhu Y."/>
            <person name="Xu J."/>
            <person name="Sun C."/>
            <person name="Zhou S."/>
            <person name="Xu H."/>
            <person name="Nelson D.R."/>
            <person name="Qian J."/>
            <person name="Song J."/>
            <person name="Luo H."/>
            <person name="Xiang L."/>
            <person name="Li Y."/>
            <person name="Xu Z."/>
            <person name="Ji A."/>
            <person name="Wang L."/>
            <person name="Lu S."/>
            <person name="Hayward A."/>
            <person name="Sun W."/>
            <person name="Li X."/>
            <person name="Schwartz D.C."/>
            <person name="Wang Y."/>
            <person name="Chen S."/>
        </authorList>
    </citation>
    <scope>NUCLEOTIDE SEQUENCE [LARGE SCALE GENOMIC DNA]</scope>
    <source>
        <strain evidence="3 4">ZZ0214-1</strain>
    </source>
</reference>
<dbReference type="Pfam" id="PF22466">
    <property type="entry name" value="PSF3_N"/>
    <property type="match status" value="1"/>
</dbReference>
<dbReference type="Gene3D" id="1.20.58.2050">
    <property type="match status" value="1"/>
</dbReference>
<comment type="subunit">
    <text evidence="1">Component of the GINS complex.</text>
</comment>
<dbReference type="SUPFAM" id="SSF160059">
    <property type="entry name" value="PriA/YqbF domain"/>
    <property type="match status" value="1"/>
</dbReference>
<comment type="subcellular location">
    <subcellularLocation>
        <location evidence="1">Nucleus</location>
    </subcellularLocation>
</comment>
<dbReference type="GO" id="GO:1902975">
    <property type="term" value="P:mitotic DNA replication initiation"/>
    <property type="evidence" value="ECO:0007669"/>
    <property type="project" value="TreeGrafter"/>
</dbReference>